<dbReference type="AlphaFoldDB" id="A0A0B6YXZ6"/>
<feature type="region of interest" description="Disordered" evidence="1">
    <location>
        <begin position="503"/>
        <end position="525"/>
    </location>
</feature>
<evidence type="ECO:0000313" key="2">
    <source>
        <dbReference type="EMBL" id="CEK61098.1"/>
    </source>
</evidence>
<feature type="compositionally biased region" description="Polar residues" evidence="1">
    <location>
        <begin position="40"/>
        <end position="53"/>
    </location>
</feature>
<reference evidence="2" key="1">
    <citation type="submission" date="2014-12" db="EMBL/GenBank/DDBJ databases">
        <title>Insight into the proteome of Arion vulgaris.</title>
        <authorList>
            <person name="Aradska J."/>
            <person name="Bulat T."/>
            <person name="Smidak R."/>
            <person name="Sarate P."/>
            <person name="Gangsoo J."/>
            <person name="Sialana F."/>
            <person name="Bilban M."/>
            <person name="Lubec G."/>
        </authorList>
    </citation>
    <scope>NUCLEOTIDE SEQUENCE</scope>
    <source>
        <tissue evidence="2">Skin</tissue>
    </source>
</reference>
<name>A0A0B6YXZ6_9EUPU</name>
<organism evidence="2">
    <name type="scientific">Arion vulgaris</name>
    <dbReference type="NCBI Taxonomy" id="1028688"/>
    <lineage>
        <taxon>Eukaryota</taxon>
        <taxon>Metazoa</taxon>
        <taxon>Spiralia</taxon>
        <taxon>Lophotrochozoa</taxon>
        <taxon>Mollusca</taxon>
        <taxon>Gastropoda</taxon>
        <taxon>Heterobranchia</taxon>
        <taxon>Euthyneura</taxon>
        <taxon>Panpulmonata</taxon>
        <taxon>Eupulmonata</taxon>
        <taxon>Stylommatophora</taxon>
        <taxon>Helicina</taxon>
        <taxon>Arionoidea</taxon>
        <taxon>Arionidae</taxon>
        <taxon>Arion</taxon>
    </lineage>
</organism>
<feature type="non-terminal residue" evidence="2">
    <location>
        <position position="1"/>
    </location>
</feature>
<feature type="compositionally biased region" description="Low complexity" evidence="1">
    <location>
        <begin position="503"/>
        <end position="517"/>
    </location>
</feature>
<feature type="region of interest" description="Disordered" evidence="1">
    <location>
        <begin position="278"/>
        <end position="308"/>
    </location>
</feature>
<evidence type="ECO:0000256" key="1">
    <source>
        <dbReference type="SAM" id="MobiDB-lite"/>
    </source>
</evidence>
<dbReference type="EMBL" id="HACG01014233">
    <property type="protein sequence ID" value="CEK61098.1"/>
    <property type="molecule type" value="Transcribed_RNA"/>
</dbReference>
<feature type="region of interest" description="Disordered" evidence="1">
    <location>
        <begin position="38"/>
        <end position="57"/>
    </location>
</feature>
<feature type="compositionally biased region" description="Basic and acidic residues" evidence="1">
    <location>
        <begin position="293"/>
        <end position="302"/>
    </location>
</feature>
<gene>
    <name evidence="2" type="primary">ORF41300</name>
</gene>
<accession>A0A0B6YXZ6</accession>
<protein>
    <submittedName>
        <fullName evidence="2">Uncharacterized protein</fullName>
    </submittedName>
</protein>
<sequence>PPGFSCQCQSKFDLLTSKMSVRNSKDWMLSNKGPVANDARLSTNTDGGTSSVGNDDDGIYETLDRHWNFRHEQRENVCCPTVENKCVCQHPGKNSNIVLQGYLKHSQCNLSETAAKLNSGNSNSQNDTSNSVCQMLDLSSAQVNKTRKLLCQINMYEITNVEDKPALIETSYYQVRPQISLLSGNHIDCFSSGGKSTSLRIVQHNMAEVQTNTELVLLPMKQEEVRRHKLPDSSNCKNSQSEISEKTTKVCDKLRKSNSIRFPAVFKKSESFRHPCSESKIANENRKIHRRKSDSSDVDKPGARIQNKRTNICTGPEATRILTKLGPLPPVPVHCKISQPNSSSKVNKFSFLSDANNDTGGSLKREHHVPSFPSAGSLAKLQRLLQPVDSAESAHISSQEDAKSIHDNLSVIAQINESFKSDIAAIGVVTNRTPRTPSDKLPEVCLVSEVTDHTNLSSVSETMSIDSTTSSTECAGRMDSVCKNAPSDRDGEGSNYYFVLESTDGASNSSSRNSDLNDTSDCDEA</sequence>
<proteinExistence type="predicted"/>